<evidence type="ECO:0000256" key="1">
    <source>
        <dbReference type="SAM" id="MobiDB-lite"/>
    </source>
</evidence>
<dbReference type="Proteomes" id="UP000799779">
    <property type="component" value="Unassembled WGS sequence"/>
</dbReference>
<protein>
    <submittedName>
        <fullName evidence="2">Uncharacterized protein</fullName>
    </submittedName>
</protein>
<sequence length="209" mass="23283">MVVRGTTVKPTSMNTPLTSSNPWLVARSTLFRLVGVSPRPSPRELSQPTNSRGIVEQQHHDQIKPIEIGYEGGMMSIHKNLPLFLEAARSLAWLLTLQKQRTPAPWPMEIPGNIWPPPSCHHAPGRNHGSKSPTRIRGGHRCCLKRSLTLEYVIIGTSISGEPLSHTTGNGPTHNLVQRDERFPGFLPWLTGLNSHAVEKRRPCLRARV</sequence>
<keyword evidence="3" id="KW-1185">Reference proteome</keyword>
<gene>
    <name evidence="2" type="ORF">P154DRAFT_581026</name>
</gene>
<organism evidence="2 3">
    <name type="scientific">Amniculicola lignicola CBS 123094</name>
    <dbReference type="NCBI Taxonomy" id="1392246"/>
    <lineage>
        <taxon>Eukaryota</taxon>
        <taxon>Fungi</taxon>
        <taxon>Dikarya</taxon>
        <taxon>Ascomycota</taxon>
        <taxon>Pezizomycotina</taxon>
        <taxon>Dothideomycetes</taxon>
        <taxon>Pleosporomycetidae</taxon>
        <taxon>Pleosporales</taxon>
        <taxon>Amniculicolaceae</taxon>
        <taxon>Amniculicola</taxon>
    </lineage>
</organism>
<dbReference type="AlphaFoldDB" id="A0A6A5W845"/>
<proteinExistence type="predicted"/>
<reference evidence="2" key="1">
    <citation type="journal article" date="2020" name="Stud. Mycol.">
        <title>101 Dothideomycetes genomes: a test case for predicting lifestyles and emergence of pathogens.</title>
        <authorList>
            <person name="Haridas S."/>
            <person name="Albert R."/>
            <person name="Binder M."/>
            <person name="Bloem J."/>
            <person name="Labutti K."/>
            <person name="Salamov A."/>
            <person name="Andreopoulos B."/>
            <person name="Baker S."/>
            <person name="Barry K."/>
            <person name="Bills G."/>
            <person name="Bluhm B."/>
            <person name="Cannon C."/>
            <person name="Castanera R."/>
            <person name="Culley D."/>
            <person name="Daum C."/>
            <person name="Ezra D."/>
            <person name="Gonzalez J."/>
            <person name="Henrissat B."/>
            <person name="Kuo A."/>
            <person name="Liang C."/>
            <person name="Lipzen A."/>
            <person name="Lutzoni F."/>
            <person name="Magnuson J."/>
            <person name="Mondo S."/>
            <person name="Nolan M."/>
            <person name="Ohm R."/>
            <person name="Pangilinan J."/>
            <person name="Park H.-J."/>
            <person name="Ramirez L."/>
            <person name="Alfaro M."/>
            <person name="Sun H."/>
            <person name="Tritt A."/>
            <person name="Yoshinaga Y."/>
            <person name="Zwiers L.-H."/>
            <person name="Turgeon B."/>
            <person name="Goodwin S."/>
            <person name="Spatafora J."/>
            <person name="Crous P."/>
            <person name="Grigoriev I."/>
        </authorList>
    </citation>
    <scope>NUCLEOTIDE SEQUENCE</scope>
    <source>
        <strain evidence="2">CBS 123094</strain>
    </source>
</reference>
<feature type="region of interest" description="Disordered" evidence="1">
    <location>
        <begin position="37"/>
        <end position="60"/>
    </location>
</feature>
<accession>A0A6A5W845</accession>
<name>A0A6A5W845_9PLEO</name>
<evidence type="ECO:0000313" key="2">
    <source>
        <dbReference type="EMBL" id="KAF1995285.1"/>
    </source>
</evidence>
<evidence type="ECO:0000313" key="3">
    <source>
        <dbReference type="Proteomes" id="UP000799779"/>
    </source>
</evidence>
<dbReference type="EMBL" id="ML977642">
    <property type="protein sequence ID" value="KAF1995285.1"/>
    <property type="molecule type" value="Genomic_DNA"/>
</dbReference>